<dbReference type="PANTHER" id="PTHR40074">
    <property type="entry name" value="O-ACETYLTRANSFERASE WECH"/>
    <property type="match status" value="1"/>
</dbReference>
<evidence type="ECO:0000256" key="2">
    <source>
        <dbReference type="ARBA" id="ARBA00007400"/>
    </source>
</evidence>
<dbReference type="Proteomes" id="UP000266305">
    <property type="component" value="Unassembled WGS sequence"/>
</dbReference>
<protein>
    <submittedName>
        <fullName evidence="8">Serine racemase</fullName>
    </submittedName>
</protein>
<comment type="caution">
    <text evidence="8">The sequence shown here is derived from an EMBL/GenBank/DDBJ whole genome shotgun (WGS) entry which is preliminary data.</text>
</comment>
<evidence type="ECO:0000256" key="1">
    <source>
        <dbReference type="ARBA" id="ARBA00004651"/>
    </source>
</evidence>
<organism evidence="8 9">
    <name type="scientific">Cereibacter sphaeroides</name>
    <name type="common">Rhodobacter sphaeroides</name>
    <dbReference type="NCBI Taxonomy" id="1063"/>
    <lineage>
        <taxon>Bacteria</taxon>
        <taxon>Pseudomonadati</taxon>
        <taxon>Pseudomonadota</taxon>
        <taxon>Alphaproteobacteria</taxon>
        <taxon>Rhodobacterales</taxon>
        <taxon>Paracoccaceae</taxon>
        <taxon>Cereibacter</taxon>
    </lineage>
</organism>
<feature type="domain" description="Acyltransferase 3" evidence="7">
    <location>
        <begin position="14"/>
        <end position="310"/>
    </location>
</feature>
<evidence type="ECO:0000256" key="4">
    <source>
        <dbReference type="ARBA" id="ARBA00022692"/>
    </source>
</evidence>
<dbReference type="PANTHER" id="PTHR40074:SF2">
    <property type="entry name" value="O-ACETYLTRANSFERASE WECH"/>
    <property type="match status" value="1"/>
</dbReference>
<dbReference type="Pfam" id="PF01757">
    <property type="entry name" value="Acyl_transf_3"/>
    <property type="match status" value="1"/>
</dbReference>
<dbReference type="GO" id="GO:0009246">
    <property type="term" value="P:enterobacterial common antigen biosynthetic process"/>
    <property type="evidence" value="ECO:0007669"/>
    <property type="project" value="TreeGrafter"/>
</dbReference>
<keyword evidence="4" id="KW-0812">Transmembrane</keyword>
<keyword evidence="3" id="KW-1003">Cell membrane</keyword>
<evidence type="ECO:0000259" key="7">
    <source>
        <dbReference type="Pfam" id="PF01757"/>
    </source>
</evidence>
<evidence type="ECO:0000256" key="5">
    <source>
        <dbReference type="ARBA" id="ARBA00022989"/>
    </source>
</evidence>
<dbReference type="GO" id="GO:0005886">
    <property type="term" value="C:plasma membrane"/>
    <property type="evidence" value="ECO:0007669"/>
    <property type="project" value="UniProtKB-SubCell"/>
</dbReference>
<dbReference type="EMBL" id="QWGP01000006">
    <property type="protein sequence ID" value="RHZ96051.1"/>
    <property type="molecule type" value="Genomic_DNA"/>
</dbReference>
<gene>
    <name evidence="8" type="ORF">D1114_07965</name>
</gene>
<sequence length="318" mass="35362">MSPSAALSPPLRNLSLDALKIVMAVMVVGLHAGFLRDLHPMASDFFTNCLFRIAVPTFLVINGYYLERQLDRGLWRWARRVALLYGIWMALYAPLWLPGALKVPAFGREVLFFGYYHLWYLLALLLAGLLVAALRPLGERVLAGTALLAFACGVGIQYAGNFHLFEPPVDDLLNRVQTYRNFLFMGFPFLVAGVLIARHEERLARFGTPAVLAAASALLLAEWGANMVWNREDPVFEIFASLALVCPALFLTVKGRRLMGRSRDFGQFATALYLVHIAVLHFTYDVEMGDTLRTLIGLCLASLLAVPVVLAARRLPIL</sequence>
<keyword evidence="6" id="KW-0472">Membrane</keyword>
<keyword evidence="5" id="KW-1133">Transmembrane helix</keyword>
<comment type="subcellular location">
    <subcellularLocation>
        <location evidence="1">Cell membrane</location>
        <topology evidence="1">Multi-pass membrane protein</topology>
    </subcellularLocation>
</comment>
<proteinExistence type="inferred from homology"/>
<dbReference type="GO" id="GO:0016413">
    <property type="term" value="F:O-acetyltransferase activity"/>
    <property type="evidence" value="ECO:0007669"/>
    <property type="project" value="TreeGrafter"/>
</dbReference>
<name>A0AAX1UMV3_CERSP</name>
<evidence type="ECO:0000256" key="3">
    <source>
        <dbReference type="ARBA" id="ARBA00022475"/>
    </source>
</evidence>
<comment type="similarity">
    <text evidence="2">Belongs to the acyltransferase 3 family.</text>
</comment>
<reference evidence="8 9" key="1">
    <citation type="submission" date="2018-08" db="EMBL/GenBank/DDBJ databases">
        <title>Draft genome sequence of Rhodobacter sphaeroides FY.</title>
        <authorList>
            <person name="Rayyan A."/>
            <person name="Meyer T.E."/>
            <person name="Kyndt J.A."/>
        </authorList>
    </citation>
    <scope>NUCLEOTIDE SEQUENCE [LARGE SCALE GENOMIC DNA]</scope>
    <source>
        <strain evidence="8 9">FY</strain>
    </source>
</reference>
<dbReference type="InterPro" id="IPR002656">
    <property type="entry name" value="Acyl_transf_3_dom"/>
</dbReference>
<dbReference type="AlphaFoldDB" id="A0AAX1UMV3"/>
<dbReference type="RefSeq" id="WP_011840740.1">
    <property type="nucleotide sequence ID" value="NZ_QWGP01000006.1"/>
</dbReference>
<evidence type="ECO:0000313" key="8">
    <source>
        <dbReference type="EMBL" id="RHZ96051.1"/>
    </source>
</evidence>
<evidence type="ECO:0000313" key="9">
    <source>
        <dbReference type="Proteomes" id="UP000266305"/>
    </source>
</evidence>
<evidence type="ECO:0000256" key="6">
    <source>
        <dbReference type="ARBA" id="ARBA00023136"/>
    </source>
</evidence>
<accession>A0AAX1UMV3</accession>